<name>E6XHX6_SHEP2</name>
<organism evidence="2 3">
    <name type="scientific">Shewanella putrefaciens (strain 200)</name>
    <dbReference type="NCBI Taxonomy" id="399804"/>
    <lineage>
        <taxon>Bacteria</taxon>
        <taxon>Pseudomonadati</taxon>
        <taxon>Pseudomonadota</taxon>
        <taxon>Gammaproteobacteria</taxon>
        <taxon>Alteromonadales</taxon>
        <taxon>Shewanellaceae</taxon>
        <taxon>Shewanella</taxon>
    </lineage>
</organism>
<accession>E6XHX6</accession>
<dbReference type="EMBL" id="CP002457">
    <property type="protein sequence ID" value="ADV53020.1"/>
    <property type="molecule type" value="Genomic_DNA"/>
</dbReference>
<sequence>MKGEELAVIWMLIAFQLFLSFPIKTYKHDSY</sequence>
<reference evidence="2 3" key="1">
    <citation type="submission" date="2011-01" db="EMBL/GenBank/DDBJ databases">
        <title>Complete sequence of Shewanella putrefaciens 200.</title>
        <authorList>
            <consortium name="US DOE Joint Genome Institute"/>
            <person name="Lucas S."/>
            <person name="Copeland A."/>
            <person name="Lapidus A."/>
            <person name="Cheng J.-F."/>
            <person name="Bruce D."/>
            <person name="Goodwin L."/>
            <person name="Pitluck S."/>
            <person name="Munk A.C."/>
            <person name="Detter J.C."/>
            <person name="Han C."/>
            <person name="Tapia R."/>
            <person name="Land M."/>
            <person name="Hauser L."/>
            <person name="Chang Y.-J."/>
            <person name="Jeffries C."/>
            <person name="Kyrpides N."/>
            <person name="Ivanova N."/>
            <person name="Mikhailova N."/>
            <person name="Kolker E."/>
            <person name="Lawrence C."/>
            <person name="McCue L.A."/>
            <person name="DiChristina T."/>
            <person name="Nealson K."/>
            <person name="Fredrickson J.K."/>
            <person name="Woyke T."/>
        </authorList>
    </citation>
    <scope>NUCLEOTIDE SEQUENCE [LARGE SCALE GENOMIC DNA]</scope>
    <source>
        <strain evidence="2 3">200</strain>
    </source>
</reference>
<gene>
    <name evidence="2" type="ordered locus">Sput200_0535</name>
</gene>
<evidence type="ECO:0000313" key="3">
    <source>
        <dbReference type="Proteomes" id="UP000008209"/>
    </source>
</evidence>
<dbReference type="Proteomes" id="UP000008209">
    <property type="component" value="Chromosome"/>
</dbReference>
<proteinExistence type="predicted"/>
<feature type="transmembrane region" description="Helical" evidence="1">
    <location>
        <begin position="6"/>
        <end position="23"/>
    </location>
</feature>
<evidence type="ECO:0000313" key="2">
    <source>
        <dbReference type="EMBL" id="ADV53020.1"/>
    </source>
</evidence>
<dbReference type="HOGENOM" id="CLU_3398413_0_0_6"/>
<keyword evidence="1" id="KW-1133">Transmembrane helix</keyword>
<dbReference type="KEGG" id="shp:Sput200_0535"/>
<evidence type="ECO:0000256" key="1">
    <source>
        <dbReference type="SAM" id="Phobius"/>
    </source>
</evidence>
<protein>
    <submittedName>
        <fullName evidence="2">Uncharacterized protein</fullName>
    </submittedName>
</protein>
<keyword evidence="1" id="KW-0472">Membrane</keyword>
<dbReference type="AlphaFoldDB" id="E6XHX6"/>
<keyword evidence="1" id="KW-0812">Transmembrane</keyword>